<organism evidence="1 2">
    <name type="scientific">Chitinophaga costaii</name>
    <dbReference type="NCBI Taxonomy" id="1335309"/>
    <lineage>
        <taxon>Bacteria</taxon>
        <taxon>Pseudomonadati</taxon>
        <taxon>Bacteroidota</taxon>
        <taxon>Chitinophagia</taxon>
        <taxon>Chitinophagales</taxon>
        <taxon>Chitinophagaceae</taxon>
        <taxon>Chitinophaga</taxon>
    </lineage>
</organism>
<keyword evidence="2" id="KW-1185">Reference proteome</keyword>
<dbReference type="EMBL" id="FMAR01000002">
    <property type="protein sequence ID" value="SCB94753.1"/>
    <property type="molecule type" value="Genomic_DNA"/>
</dbReference>
<gene>
    <name evidence="1" type="ORF">GA0116948_102160</name>
</gene>
<dbReference type="AlphaFoldDB" id="A0A1C4AJK7"/>
<dbReference type="OrthoDB" id="1440774at2"/>
<reference evidence="1 2" key="1">
    <citation type="submission" date="2016-08" db="EMBL/GenBank/DDBJ databases">
        <authorList>
            <person name="Seilhamer J.J."/>
        </authorList>
    </citation>
    <scope>NUCLEOTIDE SEQUENCE [LARGE SCALE GENOMIC DNA]</scope>
    <source>
        <strain evidence="1 2">A37T2</strain>
    </source>
</reference>
<dbReference type="STRING" id="1335309.GA0116948_102160"/>
<accession>A0A1C4AJK7</accession>
<proteinExistence type="predicted"/>
<evidence type="ECO:0000313" key="2">
    <source>
        <dbReference type="Proteomes" id="UP000242818"/>
    </source>
</evidence>
<name>A0A1C4AJK7_9BACT</name>
<dbReference type="InterPro" id="IPR005901">
    <property type="entry name" value="GLPGLI"/>
</dbReference>
<dbReference type="Pfam" id="PF22252">
    <property type="entry name" value="PNGase_F-II_N"/>
    <property type="match status" value="1"/>
</dbReference>
<dbReference type="Proteomes" id="UP000242818">
    <property type="component" value="Unassembled WGS sequence"/>
</dbReference>
<evidence type="ECO:0000313" key="1">
    <source>
        <dbReference type="EMBL" id="SCB94753.1"/>
    </source>
</evidence>
<protein>
    <submittedName>
        <fullName evidence="1">GLPGLI family protein</fullName>
    </submittedName>
</protein>
<sequence>MQQKSSNMHKFVKFLICATVALPFGQWAKAQVSGVIDYEVTMEVERRGGPGGGGFGGGGQGGGEEGAPPQVMNFTQHFTFNASMGKVDVERPNFGRGGNFQPPFTNTTYVNVVNKKVLQAVTEREGDKKTYYTEDNFVTPISVDTSSTKTKKIAGYNCKKAIVKQRNENYTVWYTTELGINYSPVNGLLPGNGVVLSAESDKRSFVATKVSLKPVEDSTIALPAGAEKITDEEMREKRHTAMEKMREQFQQQQ</sequence>
<dbReference type="NCBIfam" id="TIGR01200">
    <property type="entry name" value="GLPGLI"/>
    <property type="match status" value="1"/>
</dbReference>